<dbReference type="Gene3D" id="3.50.30.30">
    <property type="match status" value="1"/>
</dbReference>
<evidence type="ECO:0000256" key="1">
    <source>
        <dbReference type="ARBA" id="ARBA00001947"/>
    </source>
</evidence>
<feature type="domain" description="Peptidase M28" evidence="17">
    <location>
        <begin position="243"/>
        <end position="461"/>
    </location>
</feature>
<dbReference type="InterPro" id="IPR003137">
    <property type="entry name" value="PA_domain"/>
</dbReference>
<evidence type="ECO:0000256" key="8">
    <source>
        <dbReference type="ARBA" id="ARBA00022723"/>
    </source>
</evidence>
<keyword evidence="12" id="KW-0482">Metalloprotease</keyword>
<reference evidence="18 19" key="1">
    <citation type="journal article" date="2014" name="PLoS ONE">
        <title>De novo Genome Assembly of the Fungal Plant Pathogen Pyrenophora semeniperda.</title>
        <authorList>
            <person name="Soliai M.M."/>
            <person name="Meyer S.E."/>
            <person name="Udall J.A."/>
            <person name="Elzinga D.E."/>
            <person name="Hermansen R.A."/>
            <person name="Bodily P.M."/>
            <person name="Hart A.A."/>
            <person name="Coleman C.E."/>
        </authorList>
    </citation>
    <scope>NUCLEOTIDE SEQUENCE [LARGE SCALE GENOMIC DNA]</scope>
    <source>
        <strain evidence="18 19">CCB06</strain>
        <tissue evidence="18">Mycelium</tissue>
    </source>
</reference>
<evidence type="ECO:0000256" key="7">
    <source>
        <dbReference type="ARBA" id="ARBA00022670"/>
    </source>
</evidence>
<evidence type="ECO:0000256" key="3">
    <source>
        <dbReference type="ARBA" id="ARBA00005957"/>
    </source>
</evidence>
<comment type="similarity">
    <text evidence="3">Belongs to the peptidase M28 family. M28A subfamily.</text>
</comment>
<dbReference type="CDD" id="cd02130">
    <property type="entry name" value="PA_ScAPY_like"/>
    <property type="match status" value="1"/>
</dbReference>
<dbReference type="GO" id="GO:0008235">
    <property type="term" value="F:metalloexopeptidase activity"/>
    <property type="evidence" value="ECO:0007669"/>
    <property type="project" value="InterPro"/>
</dbReference>
<dbReference type="InterPro" id="IPR046450">
    <property type="entry name" value="PA_dom_sf"/>
</dbReference>
<evidence type="ECO:0000256" key="9">
    <source>
        <dbReference type="ARBA" id="ARBA00022729"/>
    </source>
</evidence>
<keyword evidence="5 18" id="KW-0031">Aminopeptidase</keyword>
<dbReference type="GO" id="GO:0004177">
    <property type="term" value="F:aminopeptidase activity"/>
    <property type="evidence" value="ECO:0007669"/>
    <property type="project" value="UniProtKB-KW"/>
</dbReference>
<evidence type="ECO:0000256" key="12">
    <source>
        <dbReference type="ARBA" id="ARBA00023049"/>
    </source>
</evidence>
<dbReference type="Pfam" id="PF02225">
    <property type="entry name" value="PA"/>
    <property type="match status" value="1"/>
</dbReference>
<keyword evidence="19" id="KW-1185">Reference proteome</keyword>
<dbReference type="Proteomes" id="UP000265663">
    <property type="component" value="Unassembled WGS sequence"/>
</dbReference>
<dbReference type="PANTHER" id="PTHR12147:SF57">
    <property type="entry name" value="PEPTIDE HYDROLASE"/>
    <property type="match status" value="1"/>
</dbReference>
<evidence type="ECO:0000256" key="5">
    <source>
        <dbReference type="ARBA" id="ARBA00022438"/>
    </source>
</evidence>
<keyword evidence="8 14" id="KW-0479">Metal-binding</keyword>
<accession>A0A3M7ME19</accession>
<dbReference type="PANTHER" id="PTHR12147">
    <property type="entry name" value="METALLOPEPTIDASE M28 FAMILY MEMBER"/>
    <property type="match status" value="1"/>
</dbReference>
<feature type="signal peptide" evidence="15">
    <location>
        <begin position="1"/>
        <end position="15"/>
    </location>
</feature>
<comment type="cofactor">
    <cofactor evidence="1">
        <name>Zn(2+)</name>
        <dbReference type="ChEBI" id="CHEBI:29105"/>
    </cofactor>
</comment>
<evidence type="ECO:0000259" key="16">
    <source>
        <dbReference type="Pfam" id="PF02225"/>
    </source>
</evidence>
<dbReference type="InterPro" id="IPR007484">
    <property type="entry name" value="Peptidase_M28"/>
</dbReference>
<evidence type="ECO:0000256" key="10">
    <source>
        <dbReference type="ARBA" id="ARBA00022801"/>
    </source>
</evidence>
<dbReference type="OrthoDB" id="10013407at2759"/>
<dbReference type="FunFam" id="3.40.630.10:FF:000054">
    <property type="entry name" value="Peptide hydrolase"/>
    <property type="match status" value="1"/>
</dbReference>
<keyword evidence="7 14" id="KW-0645">Protease</keyword>
<evidence type="ECO:0000256" key="15">
    <source>
        <dbReference type="SAM" id="SignalP"/>
    </source>
</evidence>
<keyword evidence="9 15" id="KW-0732">Signal</keyword>
<sequence length="514" mass="54687">MRFVPFVALAAPALAQYNVKPEKATVKPRNTARELELVSPDALIKQINLDDLLEGSQQLQTFADEAGGNRAFGSTGHNLTTEWLYQTLKATGYYHVYKQPFTDLFTAATTKFTAAGEELAAAYMTYGPSGDVTANIVKVNNLGCDVADFPADVSGQIALILRGTCSFAIKSANAKLAGAIGAVIYNNVPLTSLAGTLGGVGDYTPTVGVTQEVGESLVSKLGNGTVEATLFIDAISENRTNYNVIAETKEGDHDNVLMLGGHTDSVFAGPGINDDGSGTIGTLMTGLALTKFKVKNAVRLGFWGAEEFGLLGSYHYMKSINGSLGGNSTEVNKLRAYLNFDMIASPNYVLGIYDGDGSAFNFSGAPGSDKIEKDFEEFYESRGLPHVPSVFSLRSDYAAFLENGIPSGGLFTGAEEIKTEQEAVLFGGEAGQPLDPCYHEACDDIDNLAHDAYLVNTQSIANSVAKYALSFEGIPRANNTLRKRGAERARLMSRFDDGGHAHHGQTCGVGKIAI</sequence>
<feature type="domain" description="PA" evidence="16">
    <location>
        <begin position="132"/>
        <end position="217"/>
    </location>
</feature>
<evidence type="ECO:0000256" key="11">
    <source>
        <dbReference type="ARBA" id="ARBA00022833"/>
    </source>
</evidence>
<dbReference type="CDD" id="cd03876">
    <property type="entry name" value="M28_SGAP_like"/>
    <property type="match status" value="1"/>
</dbReference>
<dbReference type="Gene3D" id="3.40.630.10">
    <property type="entry name" value="Zn peptidases"/>
    <property type="match status" value="1"/>
</dbReference>
<dbReference type="AlphaFoldDB" id="A0A3M7ME19"/>
<dbReference type="Pfam" id="PF04389">
    <property type="entry name" value="Peptidase_M28"/>
    <property type="match status" value="1"/>
</dbReference>
<comment type="subunit">
    <text evidence="4">Monomer.</text>
</comment>
<dbReference type="InterPro" id="IPR045175">
    <property type="entry name" value="M28_fam"/>
</dbReference>
<dbReference type="SUPFAM" id="SSF52025">
    <property type="entry name" value="PA domain"/>
    <property type="match status" value="1"/>
</dbReference>
<dbReference type="EMBL" id="KE747833">
    <property type="protein sequence ID" value="RMZ72692.1"/>
    <property type="molecule type" value="Genomic_DNA"/>
</dbReference>
<dbReference type="InterPro" id="IPR041756">
    <property type="entry name" value="M28_SGAP-like"/>
</dbReference>
<evidence type="ECO:0000256" key="14">
    <source>
        <dbReference type="RuleBase" id="RU361240"/>
    </source>
</evidence>
<name>A0A3M7ME19_9PLEO</name>
<comment type="subcellular location">
    <subcellularLocation>
        <location evidence="2">Secreted</location>
    </subcellularLocation>
</comment>
<evidence type="ECO:0000259" key="17">
    <source>
        <dbReference type="Pfam" id="PF04389"/>
    </source>
</evidence>
<evidence type="ECO:0000256" key="13">
    <source>
        <dbReference type="ARBA" id="ARBA00023180"/>
    </source>
</evidence>
<proteinExistence type="inferred from homology"/>
<evidence type="ECO:0000256" key="2">
    <source>
        <dbReference type="ARBA" id="ARBA00004613"/>
    </source>
</evidence>
<keyword evidence="6" id="KW-0964">Secreted</keyword>
<protein>
    <recommendedName>
        <fullName evidence="14">Peptide hydrolase</fullName>
        <ecNumber evidence="14">3.4.-.-</ecNumber>
    </recommendedName>
</protein>
<organism evidence="18 19">
    <name type="scientific">Pyrenophora seminiperda CCB06</name>
    <dbReference type="NCBI Taxonomy" id="1302712"/>
    <lineage>
        <taxon>Eukaryota</taxon>
        <taxon>Fungi</taxon>
        <taxon>Dikarya</taxon>
        <taxon>Ascomycota</taxon>
        <taxon>Pezizomycotina</taxon>
        <taxon>Dothideomycetes</taxon>
        <taxon>Pleosporomycetidae</taxon>
        <taxon>Pleosporales</taxon>
        <taxon>Pleosporineae</taxon>
        <taxon>Pleosporaceae</taxon>
        <taxon>Pyrenophora</taxon>
    </lineage>
</organism>
<dbReference type="EC" id="3.4.-.-" evidence="14"/>
<gene>
    <name evidence="18" type="ORF">GMOD_00007709</name>
</gene>
<dbReference type="SUPFAM" id="SSF53187">
    <property type="entry name" value="Zn-dependent exopeptidases"/>
    <property type="match status" value="1"/>
</dbReference>
<evidence type="ECO:0000256" key="4">
    <source>
        <dbReference type="ARBA" id="ARBA00011245"/>
    </source>
</evidence>
<dbReference type="GO" id="GO:0005576">
    <property type="term" value="C:extracellular region"/>
    <property type="evidence" value="ECO:0007669"/>
    <property type="project" value="UniProtKB-SubCell"/>
</dbReference>
<feature type="chain" id="PRO_5018152347" description="Peptide hydrolase" evidence="15">
    <location>
        <begin position="16"/>
        <end position="514"/>
    </location>
</feature>
<keyword evidence="13" id="KW-0325">Glycoprotein</keyword>
<dbReference type="GO" id="GO:0006508">
    <property type="term" value="P:proteolysis"/>
    <property type="evidence" value="ECO:0007669"/>
    <property type="project" value="UniProtKB-KW"/>
</dbReference>
<keyword evidence="11 14" id="KW-0862">Zinc</keyword>
<dbReference type="GO" id="GO:0046872">
    <property type="term" value="F:metal ion binding"/>
    <property type="evidence" value="ECO:0007669"/>
    <property type="project" value="UniProtKB-KW"/>
</dbReference>
<evidence type="ECO:0000313" key="18">
    <source>
        <dbReference type="EMBL" id="RMZ72692.1"/>
    </source>
</evidence>
<keyword evidence="10 14" id="KW-0378">Hydrolase</keyword>
<evidence type="ECO:0000256" key="6">
    <source>
        <dbReference type="ARBA" id="ARBA00022525"/>
    </source>
</evidence>
<evidence type="ECO:0000313" key="19">
    <source>
        <dbReference type="Proteomes" id="UP000265663"/>
    </source>
</evidence>